<keyword evidence="2" id="KW-1185">Reference proteome</keyword>
<dbReference type="EMBL" id="CAUJNA010003613">
    <property type="protein sequence ID" value="CAJ1406025.1"/>
    <property type="molecule type" value="Genomic_DNA"/>
</dbReference>
<accession>A0AA36NBB2</accession>
<proteinExistence type="predicted"/>
<evidence type="ECO:0000313" key="1">
    <source>
        <dbReference type="EMBL" id="CAJ1406025.1"/>
    </source>
</evidence>
<name>A0AA36NBB2_9DINO</name>
<comment type="caution">
    <text evidence="1">The sequence shown here is derived from an EMBL/GenBank/DDBJ whole genome shotgun (WGS) entry which is preliminary data.</text>
</comment>
<gene>
    <name evidence="1" type="ORF">EVOR1521_LOCUS28092</name>
</gene>
<dbReference type="AlphaFoldDB" id="A0AA36NBB2"/>
<evidence type="ECO:0000313" key="2">
    <source>
        <dbReference type="Proteomes" id="UP001178507"/>
    </source>
</evidence>
<dbReference type="Proteomes" id="UP001178507">
    <property type="component" value="Unassembled WGS sequence"/>
</dbReference>
<protein>
    <recommendedName>
        <fullName evidence="3">CS domain-containing protein</fullName>
    </recommendedName>
</protein>
<sequence length="507" mass="57548">MEPPEVDEAALALPKAKDVLQLRQFPVVYRASAKVQQRGMMDGVYFEQTMGRMMLICPLEKTDTELDEDNFKVEMSCWKIVVSKRVAGCDSKLFDQETCGDIHRDLSWWKVDRADAAGINARCLVIHLAKVRHSLWAGPWYPGGLNPHKKLHFPWTELQGPKDILKGLKIDVEALKNIEPGEPEDWNHEISAAMTPEQLCTGIDIRESEGLLQVVIHLDDGALEGATGRVPLEELFAADISEDELSVFLRGDGFQICTGRFTQKVVPEMSAWQIRSVRRKNLPEDCAVKSPAFFNPALRITLTKAKMCVGKWDEIFQDFQHCPFGYPRDRLDWSDRVNRCMVLLPGSPSNKVGKAKRAQALVTRVEGKQDLLLNRVVLLFHLEDKLAWLCESQRVNMHDLFTFLIGARSVQVSFVADSEYAMCWGRLGGECVPESASMEIFMDNGDDQEEHPILKLGLAKANNSRQRWEEVFTRLQPWEASKAMIEECQRPLELEDEEEMVTTAGEM</sequence>
<reference evidence="1" key="1">
    <citation type="submission" date="2023-08" db="EMBL/GenBank/DDBJ databases">
        <authorList>
            <person name="Chen Y."/>
            <person name="Shah S."/>
            <person name="Dougan E. K."/>
            <person name="Thang M."/>
            <person name="Chan C."/>
        </authorList>
    </citation>
    <scope>NUCLEOTIDE SEQUENCE</scope>
</reference>
<evidence type="ECO:0008006" key="3">
    <source>
        <dbReference type="Google" id="ProtNLM"/>
    </source>
</evidence>
<organism evidence="1 2">
    <name type="scientific">Effrenium voratum</name>
    <dbReference type="NCBI Taxonomy" id="2562239"/>
    <lineage>
        <taxon>Eukaryota</taxon>
        <taxon>Sar</taxon>
        <taxon>Alveolata</taxon>
        <taxon>Dinophyceae</taxon>
        <taxon>Suessiales</taxon>
        <taxon>Symbiodiniaceae</taxon>
        <taxon>Effrenium</taxon>
    </lineage>
</organism>